<keyword evidence="1" id="KW-0472">Membrane</keyword>
<keyword evidence="2" id="KW-0732">Signal</keyword>
<keyword evidence="3" id="KW-1185">Reference proteome</keyword>
<dbReference type="RefSeq" id="XP_036355964.1">
    <property type="nucleotide sequence ID" value="XM_036500071.1"/>
</dbReference>
<protein>
    <submittedName>
        <fullName evidence="4">Uncharacterized protein LOC115231405</fullName>
    </submittedName>
</protein>
<organism evidence="3 4">
    <name type="scientific">Octopus sinensis</name>
    <name type="common">East Asian common octopus</name>
    <dbReference type="NCBI Taxonomy" id="2607531"/>
    <lineage>
        <taxon>Eukaryota</taxon>
        <taxon>Metazoa</taxon>
        <taxon>Spiralia</taxon>
        <taxon>Lophotrochozoa</taxon>
        <taxon>Mollusca</taxon>
        <taxon>Cephalopoda</taxon>
        <taxon>Coleoidea</taxon>
        <taxon>Octopodiformes</taxon>
        <taxon>Octopoda</taxon>
        <taxon>Incirrata</taxon>
        <taxon>Octopodidae</taxon>
        <taxon>Octopus</taxon>
    </lineage>
</organism>
<gene>
    <name evidence="4" type="primary">LOC115231405</name>
</gene>
<reference evidence="4" key="1">
    <citation type="submission" date="2025-08" db="UniProtKB">
        <authorList>
            <consortium name="RefSeq"/>
        </authorList>
    </citation>
    <scope>IDENTIFICATION</scope>
</reference>
<feature type="transmembrane region" description="Helical" evidence="1">
    <location>
        <begin position="246"/>
        <end position="268"/>
    </location>
</feature>
<evidence type="ECO:0000313" key="3">
    <source>
        <dbReference type="Proteomes" id="UP000515154"/>
    </source>
</evidence>
<keyword evidence="1" id="KW-0812">Transmembrane</keyword>
<name>A0A7E6EKZ7_9MOLL</name>
<feature type="signal peptide" evidence="2">
    <location>
        <begin position="1"/>
        <end position="19"/>
    </location>
</feature>
<evidence type="ECO:0000256" key="2">
    <source>
        <dbReference type="SAM" id="SignalP"/>
    </source>
</evidence>
<keyword evidence="1" id="KW-1133">Transmembrane helix</keyword>
<evidence type="ECO:0000313" key="4">
    <source>
        <dbReference type="RefSeq" id="XP_036355964.1"/>
    </source>
</evidence>
<dbReference type="AlphaFoldDB" id="A0A7E6EKZ7"/>
<dbReference type="KEGG" id="osn:115231405"/>
<evidence type="ECO:0000256" key="1">
    <source>
        <dbReference type="SAM" id="Phobius"/>
    </source>
</evidence>
<accession>A0A7E6EKZ7</accession>
<sequence>MDPLKLIFLFSWCFYLASPNDLRSEGVKNFTQSDLASANDLRSEGVKNFTQSGEILGGSATLSIEIENMKRPAVWYCGNKRYECDRSCAKGTEFQVSQSGNKSSLWMRRITNKCLTWKFLDDNVEGGIFHLKINNSTRIEIYKMTQNAPVVLGKNATIHIESSLIGTPVLWVNEFNYLQCVDTCENKGNYEVHYKGNSSTLLIHNVTEQDLTWSFCDYYFCSESYTLVMKDEETKGLEANGSRTSIHIYVVISVLGLVAIFIIFCIIFKCQPFIWIRNRVNKWISRKRYKNPPATAYWV</sequence>
<proteinExistence type="predicted"/>
<dbReference type="Proteomes" id="UP000515154">
    <property type="component" value="Unplaced"/>
</dbReference>
<feature type="chain" id="PRO_5028847497" evidence="2">
    <location>
        <begin position="20"/>
        <end position="299"/>
    </location>
</feature>